<dbReference type="AlphaFoldDB" id="A0A2R6B4J5"/>
<name>A0A2R6B4J5_9ARCH</name>
<dbReference type="EMBL" id="NEXH01000045">
    <property type="protein sequence ID" value="PSN93564.1"/>
    <property type="molecule type" value="Genomic_DNA"/>
</dbReference>
<keyword evidence="1" id="KW-0472">Membrane</keyword>
<feature type="transmembrane region" description="Helical" evidence="1">
    <location>
        <begin position="45"/>
        <end position="68"/>
    </location>
</feature>
<keyword evidence="1" id="KW-0812">Transmembrane</keyword>
<protein>
    <submittedName>
        <fullName evidence="2">Uncharacterized protein</fullName>
    </submittedName>
</protein>
<evidence type="ECO:0000313" key="2">
    <source>
        <dbReference type="EMBL" id="PSN93564.1"/>
    </source>
</evidence>
<comment type="caution">
    <text evidence="2">The sequence shown here is derived from an EMBL/GenBank/DDBJ whole genome shotgun (WGS) entry which is preliminary data.</text>
</comment>
<feature type="transmembrane region" description="Helical" evidence="1">
    <location>
        <begin position="80"/>
        <end position="98"/>
    </location>
</feature>
<organism evidence="2 3">
    <name type="scientific">Candidatus Marsarchaeota G2 archaeon ECH_B_2</name>
    <dbReference type="NCBI Taxonomy" id="1978160"/>
    <lineage>
        <taxon>Archaea</taxon>
        <taxon>Candidatus Marsarchaeota</taxon>
        <taxon>Candidatus Marsarchaeota group 2</taxon>
    </lineage>
</organism>
<proteinExistence type="predicted"/>
<dbReference type="InterPro" id="IPR058349">
    <property type="entry name" value="DUF8036"/>
</dbReference>
<keyword evidence="1" id="KW-1133">Transmembrane helix</keyword>
<evidence type="ECO:0000313" key="3">
    <source>
        <dbReference type="Proteomes" id="UP000241284"/>
    </source>
</evidence>
<dbReference type="Pfam" id="PF26119">
    <property type="entry name" value="DUF8036"/>
    <property type="match status" value="1"/>
</dbReference>
<gene>
    <name evidence="2" type="ORF">B9Q06_11665</name>
</gene>
<dbReference type="Proteomes" id="UP000241284">
    <property type="component" value="Unassembled WGS sequence"/>
</dbReference>
<feature type="transmembrane region" description="Helical" evidence="1">
    <location>
        <begin position="15"/>
        <end position="33"/>
    </location>
</feature>
<accession>A0A2R6B4J5</accession>
<evidence type="ECO:0000256" key="1">
    <source>
        <dbReference type="SAM" id="Phobius"/>
    </source>
</evidence>
<sequence length="100" mass="10784">MVIGMTVGPMWGADLIIAVVSAGLTAWIFALYLKRAADVKSRFSFGLALLAGIFFIESLTSVGVYYHFSTKYSVDVALPLLALSLLGLAGFAVLMWIARH</sequence>
<reference evidence="2 3" key="1">
    <citation type="submission" date="2017-04" db="EMBL/GenBank/DDBJ databases">
        <title>Novel microbial lineages endemic to geothermal iron-oxide mats fill important gaps in the evolutionary history of Archaea.</title>
        <authorList>
            <person name="Jay Z.J."/>
            <person name="Beam J.P."/>
            <person name="Dlakic M."/>
            <person name="Rusch D.B."/>
            <person name="Kozubal M.A."/>
            <person name="Inskeep W.P."/>
        </authorList>
    </citation>
    <scope>NUCLEOTIDE SEQUENCE [LARGE SCALE GENOMIC DNA]</scope>
    <source>
        <strain evidence="2">ECH_B_2</strain>
    </source>
</reference>